<protein>
    <submittedName>
        <fullName evidence="2">Outer envelope protein 64, chloroplastic</fullName>
        <ecNumber evidence="2">5.2.1.8</ecNumber>
    </submittedName>
</protein>
<keyword evidence="2" id="KW-0413">Isomerase</keyword>
<evidence type="ECO:0000313" key="2">
    <source>
        <dbReference type="EMBL" id="PKA58413.1"/>
    </source>
</evidence>
<dbReference type="InterPro" id="IPR011990">
    <property type="entry name" value="TPR-like_helical_dom_sf"/>
</dbReference>
<feature type="compositionally biased region" description="Low complexity" evidence="1">
    <location>
        <begin position="51"/>
        <end position="72"/>
    </location>
</feature>
<evidence type="ECO:0000256" key="1">
    <source>
        <dbReference type="SAM" id="MobiDB-lite"/>
    </source>
</evidence>
<feature type="region of interest" description="Disordered" evidence="1">
    <location>
        <begin position="290"/>
        <end position="309"/>
    </location>
</feature>
<dbReference type="EMBL" id="KZ451953">
    <property type="protein sequence ID" value="PKA58413.1"/>
    <property type="molecule type" value="Genomic_DNA"/>
</dbReference>
<reference evidence="2 3" key="1">
    <citation type="journal article" date="2017" name="Nature">
        <title>The Apostasia genome and the evolution of orchids.</title>
        <authorList>
            <person name="Zhang G.Q."/>
            <person name="Liu K.W."/>
            <person name="Li Z."/>
            <person name="Lohaus R."/>
            <person name="Hsiao Y.Y."/>
            <person name="Niu S.C."/>
            <person name="Wang J.Y."/>
            <person name="Lin Y.C."/>
            <person name="Xu Q."/>
            <person name="Chen L.J."/>
            <person name="Yoshida K."/>
            <person name="Fujiwara S."/>
            <person name="Wang Z.W."/>
            <person name="Zhang Y.Q."/>
            <person name="Mitsuda N."/>
            <person name="Wang M."/>
            <person name="Liu G.H."/>
            <person name="Pecoraro L."/>
            <person name="Huang H.X."/>
            <person name="Xiao X.J."/>
            <person name="Lin M."/>
            <person name="Wu X.Y."/>
            <person name="Wu W.L."/>
            <person name="Chen Y.Y."/>
            <person name="Chang S.B."/>
            <person name="Sakamoto S."/>
            <person name="Ohme-Takagi M."/>
            <person name="Yagi M."/>
            <person name="Zeng S.J."/>
            <person name="Shen C.Y."/>
            <person name="Yeh C.M."/>
            <person name="Luo Y.B."/>
            <person name="Tsai W.C."/>
            <person name="Van de Peer Y."/>
            <person name="Liu Z.J."/>
        </authorList>
    </citation>
    <scope>NUCLEOTIDE SEQUENCE [LARGE SCALE GENOMIC DNA]</scope>
    <source>
        <strain evidence="3">cv. Shenzhen</strain>
        <tissue evidence="2">Stem</tissue>
    </source>
</reference>
<dbReference type="GO" id="GO:0003755">
    <property type="term" value="F:peptidyl-prolyl cis-trans isomerase activity"/>
    <property type="evidence" value="ECO:0007669"/>
    <property type="project" value="UniProtKB-EC"/>
</dbReference>
<dbReference type="AlphaFoldDB" id="A0A2I0AS90"/>
<dbReference type="InterPro" id="IPR019734">
    <property type="entry name" value="TPR_rpt"/>
</dbReference>
<dbReference type="SUPFAM" id="SSF48452">
    <property type="entry name" value="TPR-like"/>
    <property type="match status" value="1"/>
</dbReference>
<keyword evidence="3" id="KW-1185">Reference proteome</keyword>
<feature type="region of interest" description="Disordered" evidence="1">
    <location>
        <begin position="323"/>
        <end position="363"/>
    </location>
</feature>
<keyword evidence="2" id="KW-0946">Virion</keyword>
<keyword evidence="2" id="KW-0261">Viral envelope protein</keyword>
<feature type="region of interest" description="Disordered" evidence="1">
    <location>
        <begin position="1"/>
        <end position="20"/>
    </location>
</feature>
<accession>A0A2I0AS90</accession>
<dbReference type="PANTHER" id="PTHR47697:SF1">
    <property type="entry name" value="OS03G0340700 PROTEIN"/>
    <property type="match status" value="1"/>
</dbReference>
<name>A0A2I0AS90_9ASPA</name>
<dbReference type="Proteomes" id="UP000236161">
    <property type="component" value="Unassembled WGS sequence"/>
</dbReference>
<dbReference type="Gene3D" id="1.25.40.10">
    <property type="entry name" value="Tetratricopeptide repeat domain"/>
    <property type="match status" value="1"/>
</dbReference>
<dbReference type="SMART" id="SM00028">
    <property type="entry name" value="TPR"/>
    <property type="match status" value="3"/>
</dbReference>
<feature type="region of interest" description="Disordered" evidence="1">
    <location>
        <begin position="34"/>
        <end position="108"/>
    </location>
</feature>
<dbReference type="PANTHER" id="PTHR47697">
    <property type="entry name" value="OS03G0340700 PROTEIN"/>
    <property type="match status" value="1"/>
</dbReference>
<evidence type="ECO:0000313" key="3">
    <source>
        <dbReference type="Proteomes" id="UP000236161"/>
    </source>
</evidence>
<feature type="compositionally biased region" description="Low complexity" evidence="1">
    <location>
        <begin position="323"/>
        <end position="333"/>
    </location>
</feature>
<organism evidence="2 3">
    <name type="scientific">Apostasia shenzhenica</name>
    <dbReference type="NCBI Taxonomy" id="1088818"/>
    <lineage>
        <taxon>Eukaryota</taxon>
        <taxon>Viridiplantae</taxon>
        <taxon>Streptophyta</taxon>
        <taxon>Embryophyta</taxon>
        <taxon>Tracheophyta</taxon>
        <taxon>Spermatophyta</taxon>
        <taxon>Magnoliopsida</taxon>
        <taxon>Liliopsida</taxon>
        <taxon>Asparagales</taxon>
        <taxon>Orchidaceae</taxon>
        <taxon>Apostasioideae</taxon>
        <taxon>Apostasia</taxon>
    </lineage>
</organism>
<proteinExistence type="predicted"/>
<dbReference type="STRING" id="1088818.A0A2I0AS90"/>
<sequence>MNSFTGSGSQRGPSPASSAAVSFDSYQFDFGIGSGSSSSARPLKDQKVNHNAASSNPPFSSSNPASASLASSTGTQPAFKPSWNHQPAASARSGLQNPRPPMVGDIFGRSWGSGAPMAASTTRIGIVDSNPNLFSDLVGSALGQGRSTQNVPLKSASAKISAFSMTGLHDSLPKTNTASNNNPSLSSIGNFTSLNHSGDEVYGAATGASMKLAAGSISNTKQDPFGSLTDFGLKHSSNVPLSSGKLSNSGSGNLAVPSGSFNYSTTDQTHPQEKSSHAYDFGVFQNAKASDYRKPASPPQSQPAQSDVGGDPFNIFFSSSLSSTAPTKASSASQPIPELNDWDMGADGGHDGGGMTTELEGIPPPPAGVNASIAKTKGMENYKQGQFADAIKWLSWAVLLLEKHGDDASTEVLICRASCYKEVGEYKKAIADCSKVLEHDSNNVAVLLQRALLYESSEKYRLGAEDLRMVLKIDPGNRLARSTIHRLNQFAD</sequence>
<dbReference type="OrthoDB" id="1872379at2759"/>
<gene>
    <name evidence="2" type="primary">OEP64</name>
    <name evidence="2" type="ORF">AXF42_Ash013919</name>
</gene>
<dbReference type="EC" id="5.2.1.8" evidence="2"/>